<evidence type="ECO:0000256" key="1">
    <source>
        <dbReference type="SAM" id="Coils"/>
    </source>
</evidence>
<feature type="compositionally biased region" description="Polar residues" evidence="2">
    <location>
        <begin position="1"/>
        <end position="15"/>
    </location>
</feature>
<gene>
    <name evidence="3" type="ORF">PAC_07839</name>
</gene>
<dbReference type="AlphaFoldDB" id="A0A1L7WYV1"/>
<keyword evidence="1" id="KW-0175">Coiled coil</keyword>
<evidence type="ECO:0000313" key="4">
    <source>
        <dbReference type="Proteomes" id="UP000184330"/>
    </source>
</evidence>
<dbReference type="EMBL" id="FJOG01000011">
    <property type="protein sequence ID" value="CZR57949.1"/>
    <property type="molecule type" value="Genomic_DNA"/>
</dbReference>
<accession>A0A1L7WYV1</accession>
<protein>
    <submittedName>
        <fullName evidence="3">Uncharacterized protein</fullName>
    </submittedName>
</protein>
<evidence type="ECO:0000256" key="2">
    <source>
        <dbReference type="SAM" id="MobiDB-lite"/>
    </source>
</evidence>
<keyword evidence="4" id="KW-1185">Reference proteome</keyword>
<proteinExistence type="predicted"/>
<name>A0A1L7WYV1_9HELO</name>
<sequence length="291" mass="32777">MNNYSINRPSTQNSLADKEMNATSKRRMEGSQAEHAEKRHRRDGSEGPRLDSNVVFSLDHRVQGAISVENPTIPTTPEEMLLVAGLKYQEAGEVESSPAELPSGSNHFQQNPEETLQLFRRLGIAAEAAQEEVNERKQKQEKRAKLKAERSKLRQHFSISFQELVSDEQAPALSVMKSALCKATNDVVEKTLHQISLDGAPNTKHELSLKQLLKASEPEVLEPEWPMPLSQQCAEFYANWLDGFCRLEPFVDWSLSLMISELLMLILVIKLSNFNADIIWAPVSRKVDGND</sequence>
<feature type="coiled-coil region" evidence="1">
    <location>
        <begin position="129"/>
        <end position="156"/>
    </location>
</feature>
<feature type="region of interest" description="Disordered" evidence="2">
    <location>
        <begin position="1"/>
        <end position="51"/>
    </location>
</feature>
<organism evidence="3 4">
    <name type="scientific">Phialocephala subalpina</name>
    <dbReference type="NCBI Taxonomy" id="576137"/>
    <lineage>
        <taxon>Eukaryota</taxon>
        <taxon>Fungi</taxon>
        <taxon>Dikarya</taxon>
        <taxon>Ascomycota</taxon>
        <taxon>Pezizomycotina</taxon>
        <taxon>Leotiomycetes</taxon>
        <taxon>Helotiales</taxon>
        <taxon>Mollisiaceae</taxon>
        <taxon>Phialocephala</taxon>
        <taxon>Phialocephala fortinii species complex</taxon>
    </lineage>
</organism>
<feature type="compositionally biased region" description="Basic and acidic residues" evidence="2">
    <location>
        <begin position="16"/>
        <end position="49"/>
    </location>
</feature>
<evidence type="ECO:0000313" key="3">
    <source>
        <dbReference type="EMBL" id="CZR57949.1"/>
    </source>
</evidence>
<dbReference type="Proteomes" id="UP000184330">
    <property type="component" value="Unassembled WGS sequence"/>
</dbReference>
<reference evidence="3 4" key="1">
    <citation type="submission" date="2016-03" db="EMBL/GenBank/DDBJ databases">
        <authorList>
            <person name="Ploux O."/>
        </authorList>
    </citation>
    <scope>NUCLEOTIDE SEQUENCE [LARGE SCALE GENOMIC DNA]</scope>
    <source>
        <strain evidence="3 4">UAMH 11012</strain>
    </source>
</reference>